<organism evidence="2 3">
    <name type="scientific">Trichonephila inaurata madagascariensis</name>
    <dbReference type="NCBI Taxonomy" id="2747483"/>
    <lineage>
        <taxon>Eukaryota</taxon>
        <taxon>Metazoa</taxon>
        <taxon>Ecdysozoa</taxon>
        <taxon>Arthropoda</taxon>
        <taxon>Chelicerata</taxon>
        <taxon>Arachnida</taxon>
        <taxon>Araneae</taxon>
        <taxon>Araneomorphae</taxon>
        <taxon>Entelegynae</taxon>
        <taxon>Araneoidea</taxon>
        <taxon>Nephilidae</taxon>
        <taxon>Trichonephila</taxon>
        <taxon>Trichonephila inaurata</taxon>
    </lineage>
</organism>
<keyword evidence="3" id="KW-1185">Reference proteome</keyword>
<gene>
    <name evidence="2" type="ORF">TNIN_96741</name>
</gene>
<dbReference type="AlphaFoldDB" id="A0A8X6IL06"/>
<dbReference type="EMBL" id="BMAV01026429">
    <property type="protein sequence ID" value="GFS50281.1"/>
    <property type="molecule type" value="Genomic_DNA"/>
</dbReference>
<accession>A0A8X6IL06</accession>
<evidence type="ECO:0000256" key="1">
    <source>
        <dbReference type="SAM" id="MobiDB-lite"/>
    </source>
</evidence>
<reference evidence="2" key="1">
    <citation type="submission" date="2020-08" db="EMBL/GenBank/DDBJ databases">
        <title>Multicomponent nature underlies the extraordinary mechanical properties of spider dragline silk.</title>
        <authorList>
            <person name="Kono N."/>
            <person name="Nakamura H."/>
            <person name="Mori M."/>
            <person name="Yoshida Y."/>
            <person name="Ohtoshi R."/>
            <person name="Malay A.D."/>
            <person name="Moran D.A.P."/>
            <person name="Tomita M."/>
            <person name="Numata K."/>
            <person name="Arakawa K."/>
        </authorList>
    </citation>
    <scope>NUCLEOTIDE SEQUENCE</scope>
</reference>
<name>A0A8X6IL06_9ARAC</name>
<dbReference type="Proteomes" id="UP000886998">
    <property type="component" value="Unassembled WGS sequence"/>
</dbReference>
<proteinExistence type="predicted"/>
<comment type="caution">
    <text evidence="2">The sequence shown here is derived from an EMBL/GenBank/DDBJ whole genome shotgun (WGS) entry which is preliminary data.</text>
</comment>
<feature type="region of interest" description="Disordered" evidence="1">
    <location>
        <begin position="125"/>
        <end position="145"/>
    </location>
</feature>
<feature type="region of interest" description="Disordered" evidence="1">
    <location>
        <begin position="84"/>
        <end position="111"/>
    </location>
</feature>
<protein>
    <submittedName>
        <fullName evidence="2">Uncharacterized protein</fullName>
    </submittedName>
</protein>
<evidence type="ECO:0000313" key="2">
    <source>
        <dbReference type="EMBL" id="GFS50281.1"/>
    </source>
</evidence>
<sequence>MIVALWYPIICQNMTLSLSSCPSKLSIHIYEVRGSRAVMFVHSSLDSIRGQHPSAFSKFVPSSSGALIGRPPFAPQREAYRINPSLLSGVPPNDSHTPRATGAPSPGELESSFCGQAIKESATELKRDSPLLGGGICGGKDAHAQ</sequence>
<evidence type="ECO:0000313" key="3">
    <source>
        <dbReference type="Proteomes" id="UP000886998"/>
    </source>
</evidence>